<dbReference type="Proteomes" id="UP001274321">
    <property type="component" value="Unassembled WGS sequence"/>
</dbReference>
<comment type="caution">
    <text evidence="5">The sequence shown here is derived from an EMBL/GenBank/DDBJ whole genome shotgun (WGS) entry which is preliminary data.</text>
</comment>
<evidence type="ECO:0000256" key="1">
    <source>
        <dbReference type="ARBA" id="ARBA00023015"/>
    </source>
</evidence>
<keyword evidence="6" id="KW-1185">Reference proteome</keyword>
<dbReference type="PANTHER" id="PTHR43537:SF5">
    <property type="entry name" value="UXU OPERON TRANSCRIPTIONAL REGULATOR"/>
    <property type="match status" value="1"/>
</dbReference>
<dbReference type="PRINTS" id="PR00035">
    <property type="entry name" value="HTHGNTR"/>
</dbReference>
<dbReference type="CDD" id="cd07377">
    <property type="entry name" value="WHTH_GntR"/>
    <property type="match status" value="1"/>
</dbReference>
<evidence type="ECO:0000313" key="5">
    <source>
        <dbReference type="EMBL" id="MDX6806757.1"/>
    </source>
</evidence>
<reference evidence="5 6" key="1">
    <citation type="submission" date="2023-11" db="EMBL/GenBank/DDBJ databases">
        <authorList>
            <person name="Bao R."/>
        </authorList>
    </citation>
    <scope>NUCLEOTIDE SEQUENCE [LARGE SCALE GENOMIC DNA]</scope>
    <source>
        <strain evidence="5 6">PJ23</strain>
    </source>
</reference>
<dbReference type="SMART" id="SM00345">
    <property type="entry name" value="HTH_GNTR"/>
    <property type="match status" value="1"/>
</dbReference>
<evidence type="ECO:0000259" key="4">
    <source>
        <dbReference type="PROSITE" id="PS50949"/>
    </source>
</evidence>
<dbReference type="Gene3D" id="1.10.10.10">
    <property type="entry name" value="Winged helix-like DNA-binding domain superfamily/Winged helix DNA-binding domain"/>
    <property type="match status" value="1"/>
</dbReference>
<dbReference type="Pfam" id="PF07729">
    <property type="entry name" value="FCD"/>
    <property type="match status" value="1"/>
</dbReference>
<dbReference type="Gene3D" id="1.20.120.530">
    <property type="entry name" value="GntR ligand-binding domain-like"/>
    <property type="match status" value="1"/>
</dbReference>
<keyword evidence="1" id="KW-0805">Transcription regulation</keyword>
<proteinExistence type="predicted"/>
<accession>A0ABU4RPG9</accession>
<evidence type="ECO:0000256" key="3">
    <source>
        <dbReference type="ARBA" id="ARBA00023163"/>
    </source>
</evidence>
<feature type="domain" description="HTH gntR-type" evidence="4">
    <location>
        <begin position="11"/>
        <end position="79"/>
    </location>
</feature>
<organism evidence="5 6">
    <name type="scientific">Terrihabitans rhizophilus</name>
    <dbReference type="NCBI Taxonomy" id="3092662"/>
    <lineage>
        <taxon>Bacteria</taxon>
        <taxon>Pseudomonadati</taxon>
        <taxon>Pseudomonadota</taxon>
        <taxon>Alphaproteobacteria</taxon>
        <taxon>Hyphomicrobiales</taxon>
        <taxon>Terrihabitans</taxon>
    </lineage>
</organism>
<keyword evidence="3" id="KW-0804">Transcription</keyword>
<dbReference type="InterPro" id="IPR000524">
    <property type="entry name" value="Tscrpt_reg_HTH_GntR"/>
</dbReference>
<name>A0ABU4RPG9_9HYPH</name>
<dbReference type="InterPro" id="IPR036390">
    <property type="entry name" value="WH_DNA-bd_sf"/>
</dbReference>
<dbReference type="EMBL" id="JAXAFJ010000007">
    <property type="protein sequence ID" value="MDX6806757.1"/>
    <property type="molecule type" value="Genomic_DNA"/>
</dbReference>
<dbReference type="SMART" id="SM00895">
    <property type="entry name" value="FCD"/>
    <property type="match status" value="1"/>
</dbReference>
<protein>
    <submittedName>
        <fullName evidence="5">FadR/GntR family transcriptional regulator</fullName>
    </submittedName>
</protein>
<dbReference type="PROSITE" id="PS50949">
    <property type="entry name" value="HTH_GNTR"/>
    <property type="match status" value="1"/>
</dbReference>
<gene>
    <name evidence="5" type="ORF">SCD90_11845</name>
</gene>
<dbReference type="InterPro" id="IPR036388">
    <property type="entry name" value="WH-like_DNA-bd_sf"/>
</dbReference>
<dbReference type="SUPFAM" id="SSF46785">
    <property type="entry name" value="Winged helix' DNA-binding domain"/>
    <property type="match status" value="1"/>
</dbReference>
<evidence type="ECO:0000256" key="2">
    <source>
        <dbReference type="ARBA" id="ARBA00023125"/>
    </source>
</evidence>
<dbReference type="InterPro" id="IPR011711">
    <property type="entry name" value="GntR_C"/>
</dbReference>
<evidence type="ECO:0000313" key="6">
    <source>
        <dbReference type="Proteomes" id="UP001274321"/>
    </source>
</evidence>
<sequence>MFAPVEPAEGKQDYAAALTQLRAFVAQKEMESNTRLPSERELCESLGVSRGELRKALAILESEGQVWRHVGKGTFVGQRPLEDIGDVTALTSQTNPSEVMRARLLIEPAICREAALNATSTDILEMRLCLVRAREAHTWRQYENWDNRFHRSIVQGARNNLLVGLFDTLNAVRRAVVWGRLRPNNNAPEPSHHSFAEHDAIVAAIETRDIEKAGSAMQTHLMSVERKLRAGD</sequence>
<dbReference type="SUPFAM" id="SSF48008">
    <property type="entry name" value="GntR ligand-binding domain-like"/>
    <property type="match status" value="1"/>
</dbReference>
<keyword evidence="2" id="KW-0238">DNA-binding</keyword>
<dbReference type="PANTHER" id="PTHR43537">
    <property type="entry name" value="TRANSCRIPTIONAL REGULATOR, GNTR FAMILY"/>
    <property type="match status" value="1"/>
</dbReference>
<dbReference type="Pfam" id="PF00392">
    <property type="entry name" value="GntR"/>
    <property type="match status" value="1"/>
</dbReference>
<dbReference type="InterPro" id="IPR008920">
    <property type="entry name" value="TF_FadR/GntR_C"/>
</dbReference>